<evidence type="ECO:0000313" key="1">
    <source>
        <dbReference type="EMBL" id="MDV6226509.1"/>
    </source>
</evidence>
<proteinExistence type="predicted"/>
<dbReference type="RefSeq" id="WP_204360796.1">
    <property type="nucleotide sequence ID" value="NZ_JAWLIP010000003.1"/>
</dbReference>
<dbReference type="Proteomes" id="UP001185659">
    <property type="component" value="Unassembled WGS sequence"/>
</dbReference>
<evidence type="ECO:0000313" key="2">
    <source>
        <dbReference type="Proteomes" id="UP001185659"/>
    </source>
</evidence>
<protein>
    <recommendedName>
        <fullName evidence="3">Transmembrane protein</fullName>
    </recommendedName>
</protein>
<evidence type="ECO:0008006" key="3">
    <source>
        <dbReference type="Google" id="ProtNLM"/>
    </source>
</evidence>
<gene>
    <name evidence="1" type="ORF">R2G56_09445</name>
</gene>
<keyword evidence="2" id="KW-1185">Reference proteome</keyword>
<organism evidence="1 2">
    <name type="scientific">Nitratireductor aquimarinus</name>
    <dbReference type="NCBI Taxonomy" id="889300"/>
    <lineage>
        <taxon>Bacteria</taxon>
        <taxon>Pseudomonadati</taxon>
        <taxon>Pseudomonadota</taxon>
        <taxon>Alphaproteobacteria</taxon>
        <taxon>Hyphomicrobiales</taxon>
        <taxon>Phyllobacteriaceae</taxon>
        <taxon>Nitratireductor</taxon>
    </lineage>
</organism>
<reference evidence="1 2" key="1">
    <citation type="submission" date="2023-10" db="EMBL/GenBank/DDBJ databases">
        <authorList>
            <person name="Venkata Ramana C."/>
            <person name="Sasikala C."/>
            <person name="Dhurka M."/>
        </authorList>
    </citation>
    <scope>NUCLEOTIDE SEQUENCE [LARGE SCALE GENOMIC DNA]</scope>
    <source>
        <strain evidence="1 2">KCTC 32151</strain>
    </source>
</reference>
<comment type="caution">
    <text evidence="1">The sequence shown here is derived from an EMBL/GenBank/DDBJ whole genome shotgun (WGS) entry which is preliminary data.</text>
</comment>
<accession>A0ABU4AJT9</accession>
<dbReference type="EMBL" id="JAWLIP010000003">
    <property type="protein sequence ID" value="MDV6226509.1"/>
    <property type="molecule type" value="Genomic_DNA"/>
</dbReference>
<name>A0ABU4AJT9_9HYPH</name>
<sequence>MLIRRFSIVCLIAALFGMGLAILVAEAGRSSDRWQGGRPFACMTDENAFCGQTVRR</sequence>